<protein>
    <submittedName>
        <fullName evidence="2">Uncharacterized protein</fullName>
    </submittedName>
</protein>
<name>W7A5A4_9APIC</name>
<feature type="region of interest" description="Disordered" evidence="1">
    <location>
        <begin position="605"/>
        <end position="627"/>
    </location>
</feature>
<keyword evidence="3" id="KW-1185">Reference proteome</keyword>
<feature type="compositionally biased region" description="Basic and acidic residues" evidence="1">
    <location>
        <begin position="103"/>
        <end position="135"/>
    </location>
</feature>
<dbReference type="VEuPathDB" id="PlasmoDB:C922_01312"/>
<dbReference type="OrthoDB" id="384658at2759"/>
<dbReference type="EMBL" id="KI965463">
    <property type="protein sequence ID" value="EUD68292.1"/>
    <property type="molecule type" value="Genomic_DNA"/>
</dbReference>
<evidence type="ECO:0000256" key="1">
    <source>
        <dbReference type="SAM" id="MobiDB-lite"/>
    </source>
</evidence>
<gene>
    <name evidence="2" type="ORF">C922_01312</name>
</gene>
<feature type="region of interest" description="Disordered" evidence="1">
    <location>
        <begin position="288"/>
        <end position="380"/>
    </location>
</feature>
<sequence length="627" mass="70608">MQYVKSKTVVIPGSTGKLNNRSVSIKNSSSSLKKELHTDVQGKGPNPDDPSDEERHISENAPRLKSSLKNKSRLLDGSTLEQVGPKRAGVEGGENEGDEGSVDDDRKSDDRNTDGGGNSDDRNTDGGGNSDDRNTDGGGNSDDRDTDGDGNSSDRNTDGRGNSGEEESVDKPKGPAKSAIKKVSVFQRLATTHTLSSSYRCVSPKLKKLHTENLQAALKGEKPKKAFSMRIDKNVTYSSFTPYNKAKKINSERKLNMMRAKTQILKIAERFMSTDKIKSFQMVERRKTQSFAKREKPLSDQVQILGPFSPKKGGDELTKSEKSERSERPHKSGDIPTSLRRSSTKHGDMSNDNRGKEPNETAAKWGGQIEAKQKKRPTLRKHRKMVLRKADRQQGFALFENMLGVSHSGRVYSWDGYQWRGINIFYECFVSLCSDKKGHIICINTDFKPGFLMSNRCFEKIDTHREAVFLKMAVSARNKMWAINLRGDLQKWDKYEWVQVKKAYGIAKLKSLAFDRNDHLWVLDEKNYFYIFNRERKNWMLHSDSSRGGGNIDDFDFNESNFLVALTFDGMIKICRDGRWVKCGMLGQMKISSLHFLRKAGEREVGPAVSAKNPKRGRGDHRVGTPK</sequence>
<dbReference type="SUPFAM" id="SSF50978">
    <property type="entry name" value="WD40 repeat-like"/>
    <property type="match status" value="1"/>
</dbReference>
<dbReference type="GeneID" id="20036586"/>
<evidence type="ECO:0000313" key="3">
    <source>
        <dbReference type="Proteomes" id="UP000030640"/>
    </source>
</evidence>
<feature type="compositionally biased region" description="Acidic residues" evidence="1">
    <location>
        <begin position="93"/>
        <end position="102"/>
    </location>
</feature>
<organism evidence="2 3">
    <name type="scientific">Plasmodium inui San Antonio 1</name>
    <dbReference type="NCBI Taxonomy" id="1237626"/>
    <lineage>
        <taxon>Eukaryota</taxon>
        <taxon>Sar</taxon>
        <taxon>Alveolata</taxon>
        <taxon>Apicomplexa</taxon>
        <taxon>Aconoidasida</taxon>
        <taxon>Haemosporida</taxon>
        <taxon>Plasmodiidae</taxon>
        <taxon>Plasmodium</taxon>
        <taxon>Plasmodium (Plasmodium)</taxon>
    </lineage>
</organism>
<feature type="compositionally biased region" description="Low complexity" evidence="1">
    <location>
        <begin position="19"/>
        <end position="31"/>
    </location>
</feature>
<feature type="compositionally biased region" description="Basic and acidic residues" evidence="1">
    <location>
        <begin position="312"/>
        <end position="333"/>
    </location>
</feature>
<dbReference type="RefSeq" id="XP_008815140.1">
    <property type="nucleotide sequence ID" value="XM_008816918.1"/>
</dbReference>
<accession>W7A5A4</accession>
<feature type="region of interest" description="Disordered" evidence="1">
    <location>
        <begin position="1"/>
        <end position="178"/>
    </location>
</feature>
<feature type="compositionally biased region" description="Basic and acidic residues" evidence="1">
    <location>
        <begin position="288"/>
        <end position="298"/>
    </location>
</feature>
<dbReference type="InterPro" id="IPR036322">
    <property type="entry name" value="WD40_repeat_dom_sf"/>
</dbReference>
<evidence type="ECO:0000313" key="2">
    <source>
        <dbReference type="EMBL" id="EUD68292.1"/>
    </source>
</evidence>
<reference evidence="2 3" key="1">
    <citation type="submission" date="2013-02" db="EMBL/GenBank/DDBJ databases">
        <title>The Genome Sequence of Plasmodium inui San Antonio 1.</title>
        <authorList>
            <consortium name="The Broad Institute Genome Sequencing Platform"/>
            <consortium name="The Broad Institute Genome Sequencing Center for Infectious Disease"/>
            <person name="Neafsey D."/>
            <person name="Cheeseman I."/>
            <person name="Volkman S."/>
            <person name="Adams J."/>
            <person name="Walker B."/>
            <person name="Young S.K."/>
            <person name="Zeng Q."/>
            <person name="Gargeya S."/>
            <person name="Fitzgerald M."/>
            <person name="Haas B."/>
            <person name="Abouelleil A."/>
            <person name="Alvarado L."/>
            <person name="Arachchi H.M."/>
            <person name="Berlin A.M."/>
            <person name="Chapman S.B."/>
            <person name="Dewar J."/>
            <person name="Goldberg J."/>
            <person name="Griggs A."/>
            <person name="Gujja S."/>
            <person name="Hansen M."/>
            <person name="Howarth C."/>
            <person name="Imamovic A."/>
            <person name="Larimer J."/>
            <person name="McCowan C."/>
            <person name="Murphy C."/>
            <person name="Neiman D."/>
            <person name="Pearson M."/>
            <person name="Priest M."/>
            <person name="Roberts A."/>
            <person name="Saif S."/>
            <person name="Shea T."/>
            <person name="Sisk P."/>
            <person name="Sykes S."/>
            <person name="Wortman J."/>
            <person name="Nusbaum C."/>
            <person name="Birren B."/>
        </authorList>
    </citation>
    <scope>NUCLEOTIDE SEQUENCE [LARGE SCALE GENOMIC DNA]</scope>
    <source>
        <strain evidence="2 3">San Antonio 1</strain>
    </source>
</reference>
<dbReference type="AlphaFoldDB" id="W7A5A4"/>
<feature type="compositionally biased region" description="Basic and acidic residues" evidence="1">
    <location>
        <begin position="345"/>
        <end position="359"/>
    </location>
</feature>
<dbReference type="Proteomes" id="UP000030640">
    <property type="component" value="Unassembled WGS sequence"/>
</dbReference>
<proteinExistence type="predicted"/>